<comment type="caution">
    <text evidence="1">The sequence shown here is derived from an EMBL/GenBank/DDBJ whole genome shotgun (WGS) entry which is preliminary data.</text>
</comment>
<evidence type="ECO:0000313" key="1">
    <source>
        <dbReference type="EMBL" id="ODM09015.1"/>
    </source>
</evidence>
<protein>
    <submittedName>
        <fullName evidence="1">Uncharacterized protein</fullName>
    </submittedName>
</protein>
<dbReference type="AlphaFoldDB" id="A0A1E3AJQ4"/>
<proteinExistence type="predicted"/>
<reference evidence="1 2" key="1">
    <citation type="submission" date="2016-07" db="EMBL/GenBank/DDBJ databases">
        <title>Characterization of isolates of Eisenbergiella tayi derived from blood cultures, using whole genome sequencing.</title>
        <authorList>
            <person name="Burdz T."/>
            <person name="Wiebe D."/>
            <person name="Huynh C."/>
            <person name="Bernard K."/>
        </authorList>
    </citation>
    <scope>NUCLEOTIDE SEQUENCE [LARGE SCALE GENOMIC DNA]</scope>
    <source>
        <strain evidence="1 2">NML 110608</strain>
    </source>
</reference>
<evidence type="ECO:0000313" key="2">
    <source>
        <dbReference type="Proteomes" id="UP000094067"/>
    </source>
</evidence>
<gene>
    <name evidence="1" type="ORF">BEI61_00644</name>
</gene>
<name>A0A1E3AJQ4_9FIRM</name>
<organism evidence="1 2">
    <name type="scientific">Eisenbergiella tayi</name>
    <dbReference type="NCBI Taxonomy" id="1432052"/>
    <lineage>
        <taxon>Bacteria</taxon>
        <taxon>Bacillati</taxon>
        <taxon>Bacillota</taxon>
        <taxon>Clostridia</taxon>
        <taxon>Lachnospirales</taxon>
        <taxon>Lachnospiraceae</taxon>
        <taxon>Eisenbergiella</taxon>
    </lineage>
</organism>
<dbReference type="Proteomes" id="UP000094067">
    <property type="component" value="Unassembled WGS sequence"/>
</dbReference>
<dbReference type="EMBL" id="MCGH01000001">
    <property type="protein sequence ID" value="ODM09015.1"/>
    <property type="molecule type" value="Genomic_DNA"/>
</dbReference>
<sequence length="34" mass="4130">MGVKAHMSFNPFNNEKIRSTVSFFIENLYFLHYF</sequence>
<accession>A0A1E3AJQ4</accession>